<gene>
    <name evidence="1" type="ORF">BN1012_Phect1808</name>
</gene>
<reference evidence="1 2" key="1">
    <citation type="journal article" date="2014" name="Front. Genet.">
        <title>Genome and metabolic network of "Candidatus Phaeomarinobacter ectocarpi" Ec32, a new candidate genus of Alphaproteobacteria frequently associated with brown algae.</title>
        <authorList>
            <person name="Dittami S.M."/>
            <person name="Barbeyron T."/>
            <person name="Boyen C."/>
            <person name="Cambefort J."/>
            <person name="Collet G."/>
            <person name="Delage L."/>
            <person name="Gobet A."/>
            <person name="Groisillier A."/>
            <person name="Leblanc C."/>
            <person name="Michel G."/>
            <person name="Scornet D."/>
            <person name="Siegel A."/>
            <person name="Tapia J.E."/>
            <person name="Tonon T."/>
        </authorList>
    </citation>
    <scope>NUCLEOTIDE SEQUENCE [LARGE SCALE GENOMIC DNA]</scope>
    <source>
        <strain evidence="1 2">Ec32</strain>
    </source>
</reference>
<organism evidence="1 2">
    <name type="scientific">Candidatus Phaeomarinibacter ectocarpi</name>
    <dbReference type="NCBI Taxonomy" id="1458461"/>
    <lineage>
        <taxon>Bacteria</taxon>
        <taxon>Pseudomonadati</taxon>
        <taxon>Pseudomonadota</taxon>
        <taxon>Alphaproteobacteria</taxon>
        <taxon>Hyphomicrobiales</taxon>
        <taxon>Parvibaculaceae</taxon>
        <taxon>Candidatus Phaeomarinibacter</taxon>
    </lineage>
</organism>
<dbReference type="KEGG" id="pect:BN1012_Phect1808"/>
<sequence length="129" mass="14052">MPDRSAMTEKNKPSSVLSLRLTRDERARLEHEAGHQTLSAYARSVLFGADAAKPRPRTRRSAPDEKLLAQILGQMGQSALAQSLATLAQAVRLGSLPITPETETAMRKACADIAVIKSVLMKALHIKEH</sequence>
<evidence type="ECO:0000313" key="1">
    <source>
        <dbReference type="EMBL" id="CDO60022.1"/>
    </source>
</evidence>
<name>X5MDA3_9HYPH</name>
<dbReference type="HOGENOM" id="CLU_146726_0_0_5"/>
<dbReference type="EMBL" id="HG966617">
    <property type="protein sequence ID" value="CDO60022.1"/>
    <property type="molecule type" value="Genomic_DNA"/>
</dbReference>
<protein>
    <recommendedName>
        <fullName evidence="3">Mobilization protein</fullName>
    </recommendedName>
</protein>
<keyword evidence="2" id="KW-1185">Reference proteome</keyword>
<dbReference type="AlphaFoldDB" id="X5MDA3"/>
<dbReference type="STRING" id="1458461.BN1012_Phect1808"/>
<proteinExistence type="predicted"/>
<evidence type="ECO:0000313" key="2">
    <source>
        <dbReference type="Proteomes" id="UP000032160"/>
    </source>
</evidence>
<evidence type="ECO:0008006" key="3">
    <source>
        <dbReference type="Google" id="ProtNLM"/>
    </source>
</evidence>
<dbReference type="Proteomes" id="UP000032160">
    <property type="component" value="Chromosome I"/>
</dbReference>
<accession>X5MDA3</accession>